<evidence type="ECO:0000313" key="6">
    <source>
        <dbReference type="EMBL" id="MBD3325717.1"/>
    </source>
</evidence>
<evidence type="ECO:0000256" key="3">
    <source>
        <dbReference type="ARBA" id="ARBA00022801"/>
    </source>
</evidence>
<dbReference type="InterPro" id="IPR016071">
    <property type="entry name" value="Staphylococal_nuclease_OB-fold"/>
</dbReference>
<dbReference type="AlphaFoldDB" id="A0A9D5JXM4"/>
<feature type="domain" description="TNase-like" evidence="5">
    <location>
        <begin position="23"/>
        <end position="172"/>
    </location>
</feature>
<accession>A0A9D5JXM4</accession>
<keyword evidence="4" id="KW-1133">Transmembrane helix</keyword>
<evidence type="ECO:0000313" key="7">
    <source>
        <dbReference type="Proteomes" id="UP000649604"/>
    </source>
</evidence>
<keyword evidence="4" id="KW-0472">Membrane</keyword>
<evidence type="ECO:0000256" key="1">
    <source>
        <dbReference type="ARBA" id="ARBA00022722"/>
    </source>
</evidence>
<sequence>MTAYQCQKVVADNVIRRKKPRIKKESCRVLGVYDGDTIQVERVRYSWLGLKKDVYPAKVRLAYIDTPELRTREAGAKRAKALLEKLLTGKRVWLEYEQLPSGRARTGDYQRILAVVHLQRTFLPNLNVNHLLLKQGIARLYRRPDNITPHHWKRLMRAERHAQRRRVGLWRNEGQRTASALWEYLLTGILIGILTGFILAS</sequence>
<protein>
    <recommendedName>
        <fullName evidence="5">TNase-like domain-containing protein</fullName>
    </recommendedName>
</protein>
<dbReference type="GO" id="GO:0016787">
    <property type="term" value="F:hydrolase activity"/>
    <property type="evidence" value="ECO:0007669"/>
    <property type="project" value="UniProtKB-KW"/>
</dbReference>
<dbReference type="GO" id="GO:0005737">
    <property type="term" value="C:cytoplasm"/>
    <property type="evidence" value="ECO:0007669"/>
    <property type="project" value="TreeGrafter"/>
</dbReference>
<proteinExistence type="predicted"/>
<dbReference type="Proteomes" id="UP000649604">
    <property type="component" value="Unassembled WGS sequence"/>
</dbReference>
<dbReference type="SUPFAM" id="SSF50199">
    <property type="entry name" value="Staphylococcal nuclease"/>
    <property type="match status" value="1"/>
</dbReference>
<dbReference type="Pfam" id="PF00565">
    <property type="entry name" value="SNase"/>
    <property type="match status" value="1"/>
</dbReference>
<keyword evidence="1" id="KW-0540">Nuclease</keyword>
<dbReference type="PANTHER" id="PTHR12302:SF3">
    <property type="entry name" value="SERINE_THREONINE-PROTEIN KINASE 31"/>
    <property type="match status" value="1"/>
</dbReference>
<dbReference type="PANTHER" id="PTHR12302">
    <property type="entry name" value="EBNA2 BINDING PROTEIN P100"/>
    <property type="match status" value="1"/>
</dbReference>
<keyword evidence="3" id="KW-0378">Hydrolase</keyword>
<gene>
    <name evidence="6" type="ORF">GF339_14115</name>
</gene>
<name>A0A9D5JXM4_9BACT</name>
<dbReference type="GO" id="GO:0004519">
    <property type="term" value="F:endonuclease activity"/>
    <property type="evidence" value="ECO:0007669"/>
    <property type="project" value="UniProtKB-KW"/>
</dbReference>
<dbReference type="PROSITE" id="PS50830">
    <property type="entry name" value="TNASE_3"/>
    <property type="match status" value="1"/>
</dbReference>
<organism evidence="6 7">
    <name type="scientific">candidate division KSB3 bacterium</name>
    <dbReference type="NCBI Taxonomy" id="2044937"/>
    <lineage>
        <taxon>Bacteria</taxon>
        <taxon>candidate division KSB3</taxon>
    </lineage>
</organism>
<keyword evidence="4" id="KW-0812">Transmembrane</keyword>
<dbReference type="InterPro" id="IPR035437">
    <property type="entry name" value="SNase_OB-fold_sf"/>
</dbReference>
<comment type="caution">
    <text evidence="6">The sequence shown here is derived from an EMBL/GenBank/DDBJ whole genome shotgun (WGS) entry which is preliminary data.</text>
</comment>
<dbReference type="EMBL" id="WJJP01000455">
    <property type="protein sequence ID" value="MBD3325717.1"/>
    <property type="molecule type" value="Genomic_DNA"/>
</dbReference>
<evidence type="ECO:0000256" key="2">
    <source>
        <dbReference type="ARBA" id="ARBA00022759"/>
    </source>
</evidence>
<keyword evidence="2" id="KW-0255">Endonuclease</keyword>
<feature type="transmembrane region" description="Helical" evidence="4">
    <location>
        <begin position="181"/>
        <end position="200"/>
    </location>
</feature>
<evidence type="ECO:0000259" key="5">
    <source>
        <dbReference type="PROSITE" id="PS50830"/>
    </source>
</evidence>
<evidence type="ECO:0000256" key="4">
    <source>
        <dbReference type="SAM" id="Phobius"/>
    </source>
</evidence>
<dbReference type="SMART" id="SM00318">
    <property type="entry name" value="SNc"/>
    <property type="match status" value="1"/>
</dbReference>
<dbReference type="Gene3D" id="2.40.50.90">
    <property type="match status" value="1"/>
</dbReference>
<reference evidence="6" key="1">
    <citation type="submission" date="2019-11" db="EMBL/GenBank/DDBJ databases">
        <title>Microbial mats filling the niche in hypersaline microbial mats.</title>
        <authorList>
            <person name="Wong H.L."/>
            <person name="Macleod F.I."/>
            <person name="White R.A. III"/>
            <person name="Burns B.P."/>
        </authorList>
    </citation>
    <scope>NUCLEOTIDE SEQUENCE</scope>
    <source>
        <strain evidence="6">Rbin_158</strain>
    </source>
</reference>